<protein>
    <recommendedName>
        <fullName evidence="1">PilZ domain-containing protein</fullName>
    </recommendedName>
</protein>
<keyword evidence="3" id="KW-1185">Reference proteome</keyword>
<evidence type="ECO:0000259" key="1">
    <source>
        <dbReference type="Pfam" id="PF07238"/>
    </source>
</evidence>
<sequence length="268" mass="29064">MATNDVPNPRRAPRVPVRLPVEVRHRFSTWRADTEDLGPRGCQLVTPRLVAPGRDVKLRIDCAVIGREVRVAGTVIWSRPQAPSRLGVAFDASETDRAWFETLLEADPAAARAARRAPDVLARATRVHLGAPPRLVVDFTADEVTILRRIGAGVTVDALVRSFGASSERLLGALFSLVARRLVVLDPAEATGPLVWRGVLEQADTANAAQAVPDTPRSSAAQRLYDEGLSHLAAGRIQLAARRFADALAAAPSDHVIQEQLERIARWA</sequence>
<proteinExistence type="predicted"/>
<name>A0ABM7WV01_9BACT</name>
<dbReference type="EMBL" id="AP025591">
    <property type="protein sequence ID" value="BDG03328.1"/>
    <property type="molecule type" value="Genomic_DNA"/>
</dbReference>
<dbReference type="Gene3D" id="2.40.10.220">
    <property type="entry name" value="predicted glycosyltransferase like domains"/>
    <property type="match status" value="1"/>
</dbReference>
<dbReference type="Pfam" id="PF07238">
    <property type="entry name" value="PilZ"/>
    <property type="match status" value="1"/>
</dbReference>
<dbReference type="InterPro" id="IPR009875">
    <property type="entry name" value="PilZ_domain"/>
</dbReference>
<evidence type="ECO:0000313" key="3">
    <source>
        <dbReference type="Proteomes" id="UP001162891"/>
    </source>
</evidence>
<evidence type="ECO:0000313" key="2">
    <source>
        <dbReference type="EMBL" id="BDG03328.1"/>
    </source>
</evidence>
<reference evidence="3" key="1">
    <citation type="journal article" date="2022" name="Int. J. Syst. Evol. Microbiol.">
        <title>Anaeromyxobacter oryzae sp. nov., Anaeromyxobacter diazotrophicus sp. nov. and Anaeromyxobacter paludicola sp. nov., isolated from paddy soils.</title>
        <authorList>
            <person name="Itoh H."/>
            <person name="Xu Z."/>
            <person name="Mise K."/>
            <person name="Masuda Y."/>
            <person name="Ushijima N."/>
            <person name="Hayakawa C."/>
            <person name="Shiratori Y."/>
            <person name="Senoo K."/>
        </authorList>
    </citation>
    <scope>NUCLEOTIDE SEQUENCE [LARGE SCALE GENOMIC DNA]</scope>
    <source>
        <strain evidence="3">Red232</strain>
    </source>
</reference>
<gene>
    <name evidence="2" type="ORF">AMOR_23240</name>
</gene>
<accession>A0ABM7WV01</accession>
<dbReference type="Proteomes" id="UP001162891">
    <property type="component" value="Chromosome"/>
</dbReference>
<organism evidence="2 3">
    <name type="scientific">Anaeromyxobacter oryzae</name>
    <dbReference type="NCBI Taxonomy" id="2918170"/>
    <lineage>
        <taxon>Bacteria</taxon>
        <taxon>Pseudomonadati</taxon>
        <taxon>Myxococcota</taxon>
        <taxon>Myxococcia</taxon>
        <taxon>Myxococcales</taxon>
        <taxon>Cystobacterineae</taxon>
        <taxon>Anaeromyxobacteraceae</taxon>
        <taxon>Anaeromyxobacter</taxon>
    </lineage>
</organism>
<dbReference type="RefSeq" id="WP_248361243.1">
    <property type="nucleotide sequence ID" value="NZ_AP025591.1"/>
</dbReference>
<feature type="domain" description="PilZ" evidence="1">
    <location>
        <begin position="10"/>
        <end position="104"/>
    </location>
</feature>
<dbReference type="SUPFAM" id="SSF141371">
    <property type="entry name" value="PilZ domain-like"/>
    <property type="match status" value="1"/>
</dbReference>